<dbReference type="Pfam" id="PF17921">
    <property type="entry name" value="Integrase_H2C2"/>
    <property type="match status" value="1"/>
</dbReference>
<proteinExistence type="predicted"/>
<keyword evidence="2" id="KW-0808">Transferase</keyword>
<reference evidence="2" key="1">
    <citation type="journal article" date="2019" name="Sci. Rep.">
        <title>Draft genome of Tanacetum cinerariifolium, the natural source of mosquito coil.</title>
        <authorList>
            <person name="Yamashiro T."/>
            <person name="Shiraishi A."/>
            <person name="Satake H."/>
            <person name="Nakayama K."/>
        </authorList>
    </citation>
    <scope>NUCLEOTIDE SEQUENCE</scope>
</reference>
<dbReference type="AlphaFoldDB" id="A0A699KRV7"/>
<comment type="caution">
    <text evidence="2">The sequence shown here is derived from an EMBL/GenBank/DDBJ whole genome shotgun (WGS) entry which is preliminary data.</text>
</comment>
<organism evidence="2">
    <name type="scientific">Tanacetum cinerariifolium</name>
    <name type="common">Dalmatian daisy</name>
    <name type="synonym">Chrysanthemum cinerariifolium</name>
    <dbReference type="NCBI Taxonomy" id="118510"/>
    <lineage>
        <taxon>Eukaryota</taxon>
        <taxon>Viridiplantae</taxon>
        <taxon>Streptophyta</taxon>
        <taxon>Embryophyta</taxon>
        <taxon>Tracheophyta</taxon>
        <taxon>Spermatophyta</taxon>
        <taxon>Magnoliopsida</taxon>
        <taxon>eudicotyledons</taxon>
        <taxon>Gunneridae</taxon>
        <taxon>Pentapetalae</taxon>
        <taxon>asterids</taxon>
        <taxon>campanulids</taxon>
        <taxon>Asterales</taxon>
        <taxon>Asteraceae</taxon>
        <taxon>Asteroideae</taxon>
        <taxon>Anthemideae</taxon>
        <taxon>Anthemidinae</taxon>
        <taxon>Tanacetum</taxon>
    </lineage>
</organism>
<name>A0A699KRV7_TANCI</name>
<dbReference type="Gene3D" id="1.10.340.70">
    <property type="match status" value="1"/>
</dbReference>
<feature type="domain" description="Integrase zinc-binding" evidence="1">
    <location>
        <begin position="102"/>
        <end position="127"/>
    </location>
</feature>
<dbReference type="InterPro" id="IPR012337">
    <property type="entry name" value="RNaseH-like_sf"/>
</dbReference>
<keyword evidence="2" id="KW-0695">RNA-directed DNA polymerase</keyword>
<dbReference type="EMBL" id="BKCJ010548366">
    <property type="protein sequence ID" value="GFB08323.1"/>
    <property type="molecule type" value="Genomic_DNA"/>
</dbReference>
<dbReference type="Gene3D" id="3.30.420.10">
    <property type="entry name" value="Ribonuclease H-like superfamily/Ribonuclease H"/>
    <property type="match status" value="1"/>
</dbReference>
<dbReference type="SUPFAM" id="SSF53098">
    <property type="entry name" value="Ribonuclease H-like"/>
    <property type="match status" value="1"/>
</dbReference>
<keyword evidence="2" id="KW-0548">Nucleotidyltransferase</keyword>
<dbReference type="InterPro" id="IPR036397">
    <property type="entry name" value="RNaseH_sf"/>
</dbReference>
<dbReference type="GO" id="GO:0003676">
    <property type="term" value="F:nucleic acid binding"/>
    <property type="evidence" value="ECO:0007669"/>
    <property type="project" value="InterPro"/>
</dbReference>
<gene>
    <name evidence="2" type="ORF">Tci_680294</name>
</gene>
<evidence type="ECO:0000259" key="1">
    <source>
        <dbReference type="Pfam" id="PF17921"/>
    </source>
</evidence>
<dbReference type="GO" id="GO:0003964">
    <property type="term" value="F:RNA-directed DNA polymerase activity"/>
    <property type="evidence" value="ECO:0007669"/>
    <property type="project" value="UniProtKB-KW"/>
</dbReference>
<sequence>LDSSKSKRRTTQLMIRVGRSELFSDYGCEIHYHLGKVNLVADALSRKEQLKPRRARAMSMTIHSSIKAKILEAQSKASKDINTPTEMLKGLDEQLKKRRWYSIHPGYDKMYYDLRGLYWWPRMKKDIAIDPWELQDRKKALGTKLDLSTAYHPEIDGQSERTIQTLEDMLRACVIVFGGRLKTARDRQKSYAYNRRKPLEFSVGDKVLLKASPWKGVVRYGKRSIHNIFHVSNQKKCLADENLHVPLKEINIDDKLCFVKERIEILDCEVKKLKQSWIPVVKVRWNSRLGPEFTWE</sequence>
<evidence type="ECO:0000313" key="2">
    <source>
        <dbReference type="EMBL" id="GFB08323.1"/>
    </source>
</evidence>
<dbReference type="PANTHER" id="PTHR46148">
    <property type="entry name" value="CHROMO DOMAIN-CONTAINING PROTEIN"/>
    <property type="match status" value="1"/>
</dbReference>
<protein>
    <submittedName>
        <fullName evidence="2">Putative reverse transcriptase domain-containing protein</fullName>
    </submittedName>
</protein>
<accession>A0A699KRV7</accession>
<dbReference type="InterPro" id="IPR041588">
    <property type="entry name" value="Integrase_H2C2"/>
</dbReference>
<feature type="non-terminal residue" evidence="2">
    <location>
        <position position="1"/>
    </location>
</feature>
<dbReference type="PANTHER" id="PTHR46148:SF59">
    <property type="entry name" value="NUCLEOTIDYLTRANSFERASE, RIBONUCLEASE H"/>
    <property type="match status" value="1"/>
</dbReference>